<evidence type="ECO:0000313" key="2">
    <source>
        <dbReference type="EMBL" id="GEL47389.1"/>
    </source>
</evidence>
<keyword evidence="3" id="KW-1185">Reference proteome</keyword>
<accession>A0A511FDQ1</accession>
<organism evidence="2 3">
    <name type="scientific">Cellulomonas hominis</name>
    <dbReference type="NCBI Taxonomy" id="156981"/>
    <lineage>
        <taxon>Bacteria</taxon>
        <taxon>Bacillati</taxon>
        <taxon>Actinomycetota</taxon>
        <taxon>Actinomycetes</taxon>
        <taxon>Micrococcales</taxon>
        <taxon>Cellulomonadaceae</taxon>
        <taxon>Cellulomonas</taxon>
    </lineage>
</organism>
<comment type="caution">
    <text evidence="2">The sequence shown here is derived from an EMBL/GenBank/DDBJ whole genome shotgun (WGS) entry which is preliminary data.</text>
</comment>
<dbReference type="InterPro" id="IPR041375">
    <property type="entry name" value="VapC45_PIN-like"/>
</dbReference>
<dbReference type="EMBL" id="BJVQ01000037">
    <property type="protein sequence ID" value="GEL47389.1"/>
    <property type="molecule type" value="Genomic_DNA"/>
</dbReference>
<reference evidence="2 3" key="1">
    <citation type="submission" date="2019-07" db="EMBL/GenBank/DDBJ databases">
        <title>Whole genome shotgun sequence of Cellulomonas hominis NBRC 16055.</title>
        <authorList>
            <person name="Hosoyama A."/>
            <person name="Uohara A."/>
            <person name="Ohji S."/>
            <person name="Ichikawa N."/>
        </authorList>
    </citation>
    <scope>NUCLEOTIDE SEQUENCE [LARGE SCALE GENOMIC DNA]</scope>
    <source>
        <strain evidence="2 3">NBRC 16055</strain>
    </source>
</reference>
<sequence>MARGLRTFGFNVLTLRDVYPDDGQHIPDTEWLRDSARHGYIVFTANPAIISVEHERAALLEHGAKVFCIANAQQTRDGRALIFGRHLLRILRRARRPGPCFWRLRPDDTITYDIP</sequence>
<dbReference type="Proteomes" id="UP000321723">
    <property type="component" value="Unassembled WGS sequence"/>
</dbReference>
<proteinExistence type="predicted"/>
<gene>
    <name evidence="2" type="ORF">CHO01_25050</name>
</gene>
<dbReference type="Pfam" id="PF18478">
    <property type="entry name" value="PIN_10"/>
    <property type="match status" value="1"/>
</dbReference>
<dbReference type="AlphaFoldDB" id="A0A511FDQ1"/>
<protein>
    <recommendedName>
        <fullName evidence="1">VapC45 PIN like domain-containing protein</fullName>
    </recommendedName>
</protein>
<evidence type="ECO:0000313" key="3">
    <source>
        <dbReference type="Proteomes" id="UP000321723"/>
    </source>
</evidence>
<feature type="domain" description="VapC45 PIN like" evidence="1">
    <location>
        <begin position="2"/>
        <end position="70"/>
    </location>
</feature>
<evidence type="ECO:0000259" key="1">
    <source>
        <dbReference type="Pfam" id="PF18478"/>
    </source>
</evidence>
<name>A0A511FDQ1_9CELL</name>